<sequence>MDFRGGSGIMDLFQAIRERKSIRAFKPDPVSRREIEEILSMAILAPSAINLQPWEFTIVMGEEKARLSRRLIKAYREKQISCSPGNVKPLSETFSRRGAESFKLMNPVLFGRGKDFGTFINEGSCNFYGAPAGIILCLDNAFPRARLVDMGILLGYLMLAAHNLGLGTCPIGLISAYEEEVKDLLNIPEQKDIVIAVALGHPDWDSPVNAFKAPRESLEQFVRWID</sequence>
<feature type="domain" description="Nitroreductase" evidence="3">
    <location>
        <begin position="16"/>
        <end position="201"/>
    </location>
</feature>
<keyword evidence="5" id="KW-1185">Reference proteome</keyword>
<dbReference type="STRING" id="56780.SYN_01811"/>
<dbReference type="Proteomes" id="UP000001933">
    <property type="component" value="Chromosome"/>
</dbReference>
<dbReference type="HOGENOM" id="CLU_070764_7_0_7"/>
<dbReference type="CDD" id="cd02136">
    <property type="entry name" value="PnbA_NfnB-like"/>
    <property type="match status" value="1"/>
</dbReference>
<evidence type="ECO:0000313" key="4">
    <source>
        <dbReference type="EMBL" id="ABC78576.1"/>
    </source>
</evidence>
<dbReference type="AlphaFoldDB" id="Q2LWX0"/>
<dbReference type="Gene3D" id="3.40.109.10">
    <property type="entry name" value="NADH Oxidase"/>
    <property type="match status" value="1"/>
</dbReference>
<evidence type="ECO:0000256" key="1">
    <source>
        <dbReference type="ARBA" id="ARBA00007118"/>
    </source>
</evidence>
<gene>
    <name evidence="4" type="ORF">SYN_01811</name>
</gene>
<dbReference type="EC" id="1.6.6.-" evidence="4"/>
<dbReference type="InParanoid" id="Q2LWX0"/>
<evidence type="ECO:0000313" key="5">
    <source>
        <dbReference type="Proteomes" id="UP000001933"/>
    </source>
</evidence>
<proteinExistence type="inferred from homology"/>
<accession>Q2LWX0</accession>
<evidence type="ECO:0000256" key="2">
    <source>
        <dbReference type="ARBA" id="ARBA00023002"/>
    </source>
</evidence>
<dbReference type="eggNOG" id="COG0778">
    <property type="taxonomic scope" value="Bacteria"/>
</dbReference>
<keyword evidence="2 4" id="KW-0560">Oxidoreductase</keyword>
<dbReference type="EMBL" id="CP000252">
    <property type="protein sequence ID" value="ABC78576.1"/>
    <property type="molecule type" value="Genomic_DNA"/>
</dbReference>
<dbReference type="PANTHER" id="PTHR43673:SF10">
    <property type="entry name" value="NADH DEHYDROGENASE_NAD(P)H NITROREDUCTASE XCC3605-RELATED"/>
    <property type="match status" value="1"/>
</dbReference>
<dbReference type="InterPro" id="IPR029479">
    <property type="entry name" value="Nitroreductase"/>
</dbReference>
<dbReference type="GO" id="GO:0016491">
    <property type="term" value="F:oxidoreductase activity"/>
    <property type="evidence" value="ECO:0007669"/>
    <property type="project" value="UniProtKB-KW"/>
</dbReference>
<dbReference type="KEGG" id="sat:SYN_01811"/>
<comment type="similarity">
    <text evidence="1">Belongs to the nitroreductase family.</text>
</comment>
<dbReference type="PANTHER" id="PTHR43673">
    <property type="entry name" value="NAD(P)H NITROREDUCTASE YDGI-RELATED"/>
    <property type="match status" value="1"/>
</dbReference>
<dbReference type="Pfam" id="PF00881">
    <property type="entry name" value="Nitroreductase"/>
    <property type="match status" value="1"/>
</dbReference>
<evidence type="ECO:0000259" key="3">
    <source>
        <dbReference type="Pfam" id="PF00881"/>
    </source>
</evidence>
<name>Q2LWX0_SYNAS</name>
<protein>
    <submittedName>
        <fullName evidence="4">Nitrobenzoate nitroreductase</fullName>
        <ecNumber evidence="4">1.6.6.-</ecNumber>
    </submittedName>
</protein>
<reference evidence="4 5" key="1">
    <citation type="journal article" date="2007" name="Proc. Natl. Acad. Sci. U.S.A.">
        <title>The genome of Syntrophus aciditrophicus: life at the thermodynamic limit of microbial growth.</title>
        <authorList>
            <person name="McInerney M.J."/>
            <person name="Rohlin L."/>
            <person name="Mouttaki H."/>
            <person name="Kim U."/>
            <person name="Krupp R.S."/>
            <person name="Rios-Hernandez L."/>
            <person name="Sieber J."/>
            <person name="Struchtemeyer C.G."/>
            <person name="Bhattacharyya A."/>
            <person name="Campbell J.W."/>
            <person name="Gunsalus R.P."/>
        </authorList>
    </citation>
    <scope>NUCLEOTIDE SEQUENCE [LARGE SCALE GENOMIC DNA]</scope>
    <source>
        <strain evidence="4 5">SB</strain>
    </source>
</reference>
<dbReference type="SUPFAM" id="SSF55469">
    <property type="entry name" value="FMN-dependent nitroreductase-like"/>
    <property type="match status" value="1"/>
</dbReference>
<organism evidence="4 5">
    <name type="scientific">Syntrophus aciditrophicus (strain SB)</name>
    <dbReference type="NCBI Taxonomy" id="56780"/>
    <lineage>
        <taxon>Bacteria</taxon>
        <taxon>Pseudomonadati</taxon>
        <taxon>Thermodesulfobacteriota</taxon>
        <taxon>Syntrophia</taxon>
        <taxon>Syntrophales</taxon>
        <taxon>Syntrophaceae</taxon>
        <taxon>Syntrophus</taxon>
    </lineage>
</organism>
<dbReference type="InterPro" id="IPR000415">
    <property type="entry name" value="Nitroreductase-like"/>
</dbReference>